<keyword evidence="1" id="KW-0812">Transmembrane</keyword>
<evidence type="ECO:0000256" key="1">
    <source>
        <dbReference type="SAM" id="Phobius"/>
    </source>
</evidence>
<accession>A0A1C4EZ12</accession>
<sequence length="142" mass="15839">MHAINNLFMRSVHFFYEHFILYLIALALNATFSVMLMDFTHDIPTSKGAIGYLFTNPEYIITSILLSSSIGLVWIILSFLPLAIAYDSTDKLAKLVRIFLVAIGVALTITGFMFICRAISFFGLLIIGGLMVFFALKAISED</sequence>
<name>A0A1C4EZ12_9BACI</name>
<keyword evidence="1" id="KW-0472">Membrane</keyword>
<dbReference type="GeneID" id="92883802"/>
<dbReference type="Proteomes" id="UP000196052">
    <property type="component" value="Unassembled WGS sequence"/>
</dbReference>
<feature type="transmembrane region" description="Helical" evidence="1">
    <location>
        <begin position="95"/>
        <end position="115"/>
    </location>
</feature>
<dbReference type="EMBL" id="FMBE01000013">
    <property type="protein sequence ID" value="SCC48979.1"/>
    <property type="molecule type" value="Genomic_DNA"/>
</dbReference>
<evidence type="ECO:0000313" key="3">
    <source>
        <dbReference type="Proteomes" id="UP000196052"/>
    </source>
</evidence>
<dbReference type="AlphaFoldDB" id="A0A1C4EZ12"/>
<reference evidence="3" key="1">
    <citation type="submission" date="2016-08" db="EMBL/GenBank/DDBJ databases">
        <authorList>
            <person name="Loux V."/>
            <person name="Rue O."/>
        </authorList>
    </citation>
    <scope>NUCLEOTIDE SEQUENCE [LARGE SCALE GENOMIC DNA]</scope>
    <source>
        <strain evidence="3">INRA Bc05-F1</strain>
    </source>
</reference>
<organism evidence="2 3">
    <name type="scientific">Bacillus wiedmannii</name>
    <dbReference type="NCBI Taxonomy" id="1890302"/>
    <lineage>
        <taxon>Bacteria</taxon>
        <taxon>Bacillati</taxon>
        <taxon>Bacillota</taxon>
        <taxon>Bacilli</taxon>
        <taxon>Bacillales</taxon>
        <taxon>Bacillaceae</taxon>
        <taxon>Bacillus</taxon>
        <taxon>Bacillus cereus group</taxon>
    </lineage>
</organism>
<feature type="transmembrane region" description="Helical" evidence="1">
    <location>
        <begin position="20"/>
        <end position="39"/>
    </location>
</feature>
<keyword evidence="1" id="KW-1133">Transmembrane helix</keyword>
<feature type="transmembrane region" description="Helical" evidence="1">
    <location>
        <begin position="59"/>
        <end position="83"/>
    </location>
</feature>
<feature type="transmembrane region" description="Helical" evidence="1">
    <location>
        <begin position="121"/>
        <end position="139"/>
    </location>
</feature>
<accession>A0A2B7C1K4</accession>
<dbReference type="RefSeq" id="WP_002192673.1">
    <property type="nucleotide sequence ID" value="NZ_FMBE01000013.1"/>
</dbReference>
<protein>
    <submittedName>
        <fullName evidence="2">Uncharacterized protein</fullName>
    </submittedName>
</protein>
<proteinExistence type="predicted"/>
<evidence type="ECO:0000313" key="2">
    <source>
        <dbReference type="EMBL" id="SCC48979.1"/>
    </source>
</evidence>
<gene>
    <name evidence="2" type="ORF">BC05F1_04109</name>
</gene>